<sequence length="119" mass="13749">MLIFGHSLIKMQKFVKLKDDFDKASVNCFDYNEKEIAKAKKIQIDFAIFAKNENEIILSNALNAKYILIDNEQLAIIASKLAEFYLFDTKILLLVDDLENLIHAYKLKVDGVCLKSYIR</sequence>
<name>A0A5C7DVU1_9BACT</name>
<organism evidence="1 2">
    <name type="scientific">Campylobacter peloridis</name>
    <dbReference type="NCBI Taxonomy" id="488546"/>
    <lineage>
        <taxon>Bacteria</taxon>
        <taxon>Pseudomonadati</taxon>
        <taxon>Campylobacterota</taxon>
        <taxon>Epsilonproteobacteria</taxon>
        <taxon>Campylobacterales</taxon>
        <taxon>Campylobacteraceae</taxon>
        <taxon>Campylobacter</taxon>
    </lineage>
</organism>
<reference evidence="1 2" key="1">
    <citation type="submission" date="2019-07" db="EMBL/GenBank/DDBJ databases">
        <title>Rapid identification of Enteric Bacteria from Whole Genome Sequences (WGS) using Average Nucleotide Identity (ANI).</title>
        <authorList>
            <person name="Lane C."/>
        </authorList>
    </citation>
    <scope>NUCLEOTIDE SEQUENCE [LARGE SCALE GENOMIC DNA]</scope>
    <source>
        <strain evidence="1 2">2016D-0250</strain>
    </source>
</reference>
<evidence type="ECO:0000313" key="2">
    <source>
        <dbReference type="Proteomes" id="UP000321310"/>
    </source>
</evidence>
<dbReference type="RefSeq" id="WP_147575770.1">
    <property type="nucleotide sequence ID" value="NZ_VOWB01000058.1"/>
</dbReference>
<accession>A0A5C7DVU1</accession>
<evidence type="ECO:0000313" key="1">
    <source>
        <dbReference type="EMBL" id="TXE80293.1"/>
    </source>
</evidence>
<dbReference type="AlphaFoldDB" id="A0A5C7DVU1"/>
<protein>
    <submittedName>
        <fullName evidence="1">Uncharacterized protein</fullName>
    </submittedName>
</protein>
<comment type="caution">
    <text evidence="1">The sequence shown here is derived from an EMBL/GenBank/DDBJ whole genome shotgun (WGS) entry which is preliminary data.</text>
</comment>
<dbReference type="EMBL" id="VOWB01000058">
    <property type="protein sequence ID" value="TXE80293.1"/>
    <property type="molecule type" value="Genomic_DNA"/>
</dbReference>
<proteinExistence type="predicted"/>
<gene>
    <name evidence="1" type="ORF">FPD46_06080</name>
</gene>
<dbReference type="Proteomes" id="UP000321310">
    <property type="component" value="Unassembled WGS sequence"/>
</dbReference>